<keyword evidence="4 7" id="KW-0812">Transmembrane</keyword>
<dbReference type="SUPFAM" id="SSF161098">
    <property type="entry name" value="MetI-like"/>
    <property type="match status" value="1"/>
</dbReference>
<reference evidence="9 10" key="1">
    <citation type="submission" date="2019-03" db="EMBL/GenBank/DDBJ databases">
        <title>Genomic Encyclopedia of Type Strains, Phase IV (KMG-IV): sequencing the most valuable type-strain genomes for metagenomic binning, comparative biology and taxonomic classification.</title>
        <authorList>
            <person name="Goeker M."/>
        </authorList>
    </citation>
    <scope>NUCLEOTIDE SEQUENCE [LARGE SCALE GENOMIC DNA]</scope>
    <source>
        <strain evidence="9 10">DSM 17974</strain>
    </source>
</reference>
<evidence type="ECO:0000313" key="9">
    <source>
        <dbReference type="EMBL" id="TDY49612.1"/>
    </source>
</evidence>
<keyword evidence="10" id="KW-1185">Reference proteome</keyword>
<accession>A0A4R8LR95</accession>
<feature type="transmembrane region" description="Helical" evidence="7">
    <location>
        <begin position="34"/>
        <end position="63"/>
    </location>
</feature>
<dbReference type="OrthoDB" id="9809173at2"/>
<dbReference type="RefSeq" id="WP_134159056.1">
    <property type="nucleotide sequence ID" value="NZ_SORF01000004.1"/>
</dbReference>
<evidence type="ECO:0000313" key="10">
    <source>
        <dbReference type="Proteomes" id="UP000294581"/>
    </source>
</evidence>
<keyword evidence="6 7" id="KW-0472">Membrane</keyword>
<dbReference type="PANTHER" id="PTHR30193:SF41">
    <property type="entry name" value="DIACETYLCHITOBIOSE UPTAKE SYSTEM PERMEASE PROTEIN NGCF"/>
    <property type="match status" value="1"/>
</dbReference>
<evidence type="ECO:0000256" key="3">
    <source>
        <dbReference type="ARBA" id="ARBA00022475"/>
    </source>
</evidence>
<keyword evidence="5 7" id="KW-1133">Transmembrane helix</keyword>
<comment type="caution">
    <text evidence="9">The sequence shown here is derived from an EMBL/GenBank/DDBJ whole genome shotgun (WGS) entry which is preliminary data.</text>
</comment>
<keyword evidence="9" id="KW-0762">Sugar transport</keyword>
<dbReference type="InterPro" id="IPR000515">
    <property type="entry name" value="MetI-like"/>
</dbReference>
<organism evidence="9 10">
    <name type="scientific">Alicyclobacillus sacchari</name>
    <dbReference type="NCBI Taxonomy" id="392010"/>
    <lineage>
        <taxon>Bacteria</taxon>
        <taxon>Bacillati</taxon>
        <taxon>Bacillota</taxon>
        <taxon>Bacilli</taxon>
        <taxon>Bacillales</taxon>
        <taxon>Alicyclobacillaceae</taxon>
        <taxon>Alicyclobacillus</taxon>
    </lineage>
</organism>
<evidence type="ECO:0000259" key="8">
    <source>
        <dbReference type="PROSITE" id="PS50928"/>
    </source>
</evidence>
<dbReference type="GO" id="GO:0005886">
    <property type="term" value="C:plasma membrane"/>
    <property type="evidence" value="ECO:0007669"/>
    <property type="project" value="UniProtKB-SubCell"/>
</dbReference>
<keyword evidence="3" id="KW-1003">Cell membrane</keyword>
<comment type="similarity">
    <text evidence="7">Belongs to the binding-protein-dependent transport system permease family.</text>
</comment>
<dbReference type="EMBL" id="SORF01000004">
    <property type="protein sequence ID" value="TDY49612.1"/>
    <property type="molecule type" value="Genomic_DNA"/>
</dbReference>
<evidence type="ECO:0000256" key="5">
    <source>
        <dbReference type="ARBA" id="ARBA00022989"/>
    </source>
</evidence>
<proteinExistence type="inferred from homology"/>
<name>A0A4R8LR95_9BACL</name>
<gene>
    <name evidence="9" type="ORF">C7445_104123</name>
</gene>
<feature type="transmembrane region" description="Helical" evidence="7">
    <location>
        <begin position="92"/>
        <end position="121"/>
    </location>
</feature>
<dbReference type="InterPro" id="IPR035906">
    <property type="entry name" value="MetI-like_sf"/>
</dbReference>
<evidence type="ECO:0000256" key="4">
    <source>
        <dbReference type="ARBA" id="ARBA00022692"/>
    </source>
</evidence>
<protein>
    <submittedName>
        <fullName evidence="9">Multiple sugar transport system permease protein</fullName>
    </submittedName>
</protein>
<dbReference type="CDD" id="cd06261">
    <property type="entry name" value="TM_PBP2"/>
    <property type="match status" value="1"/>
</dbReference>
<dbReference type="AlphaFoldDB" id="A0A4R8LR95"/>
<evidence type="ECO:0000256" key="7">
    <source>
        <dbReference type="RuleBase" id="RU363032"/>
    </source>
</evidence>
<dbReference type="Proteomes" id="UP000294581">
    <property type="component" value="Unassembled WGS sequence"/>
</dbReference>
<feature type="transmembrane region" description="Helical" evidence="7">
    <location>
        <begin position="222"/>
        <end position="247"/>
    </location>
</feature>
<sequence length="311" mass="34897">MMIDPTIRDPDISYVRKIGNGMAVYKFWDSLSSFLFTIPFLVCFVLFLVAPLIFGVIISLHAWNPLVGGGPFVGLHNYTQLFRLSTLTGHDFWLGFANTAIFVCISVPLLMVIPLFLAYLIFRSPLKSLFRPILFFPTVLSATAITTVWDFLLQTQNGPVNNVIHAHIPWLVRQPWAWISIDLATIWWSMGFNMVIIYAALTQIPESTMEAARIDGAGSFRVFASIVIPQVRNVLSFIIVISTIASFNLFAQPMLMTSGGPNDSTMSLSYFIYEHGFNDFQMGPATAMAFLMGIILAIVSSIQYRLSRRED</sequence>
<dbReference type="Pfam" id="PF00528">
    <property type="entry name" value="BPD_transp_1"/>
    <property type="match status" value="1"/>
</dbReference>
<dbReference type="Gene3D" id="1.10.3720.10">
    <property type="entry name" value="MetI-like"/>
    <property type="match status" value="1"/>
</dbReference>
<dbReference type="GO" id="GO:0055085">
    <property type="term" value="P:transmembrane transport"/>
    <property type="evidence" value="ECO:0007669"/>
    <property type="project" value="InterPro"/>
</dbReference>
<evidence type="ECO:0000256" key="2">
    <source>
        <dbReference type="ARBA" id="ARBA00022448"/>
    </source>
</evidence>
<dbReference type="PROSITE" id="PS50928">
    <property type="entry name" value="ABC_TM1"/>
    <property type="match status" value="1"/>
</dbReference>
<keyword evidence="2 7" id="KW-0813">Transport</keyword>
<comment type="subcellular location">
    <subcellularLocation>
        <location evidence="1 7">Cell membrane</location>
        <topology evidence="1 7">Multi-pass membrane protein</topology>
    </subcellularLocation>
</comment>
<feature type="transmembrane region" description="Helical" evidence="7">
    <location>
        <begin position="176"/>
        <end position="201"/>
    </location>
</feature>
<feature type="transmembrane region" description="Helical" evidence="7">
    <location>
        <begin position="287"/>
        <end position="306"/>
    </location>
</feature>
<evidence type="ECO:0000256" key="1">
    <source>
        <dbReference type="ARBA" id="ARBA00004651"/>
    </source>
</evidence>
<dbReference type="PANTHER" id="PTHR30193">
    <property type="entry name" value="ABC TRANSPORTER PERMEASE PROTEIN"/>
    <property type="match status" value="1"/>
</dbReference>
<feature type="transmembrane region" description="Helical" evidence="7">
    <location>
        <begin position="133"/>
        <end position="152"/>
    </location>
</feature>
<dbReference type="InterPro" id="IPR051393">
    <property type="entry name" value="ABC_transporter_permease"/>
</dbReference>
<evidence type="ECO:0000256" key="6">
    <source>
        <dbReference type="ARBA" id="ARBA00023136"/>
    </source>
</evidence>
<feature type="domain" description="ABC transmembrane type-1" evidence="8">
    <location>
        <begin position="96"/>
        <end position="303"/>
    </location>
</feature>